<evidence type="ECO:0000313" key="3">
    <source>
        <dbReference type="Proteomes" id="UP000060602"/>
    </source>
</evidence>
<dbReference type="PIRSF" id="PIRSF001439">
    <property type="entry name" value="CryM"/>
    <property type="match status" value="1"/>
</dbReference>
<accession>A0A0X8P4W6</accession>
<dbReference type="SUPFAM" id="SSF51735">
    <property type="entry name" value="NAD(P)-binding Rossmann-fold domains"/>
    <property type="match status" value="1"/>
</dbReference>
<dbReference type="Gene3D" id="3.40.50.720">
    <property type="entry name" value="NAD(P)-binding Rossmann-like Domain"/>
    <property type="match status" value="1"/>
</dbReference>
<dbReference type="InterPro" id="IPR023401">
    <property type="entry name" value="ODC_N"/>
</dbReference>
<dbReference type="GO" id="GO:0005737">
    <property type="term" value="C:cytoplasm"/>
    <property type="evidence" value="ECO:0007669"/>
    <property type="project" value="TreeGrafter"/>
</dbReference>
<sequence>MVVIDTEQTRRALSFDAAIPALREAFRQGAHVPTRHVHAIESGGAHGTTLIMPAWNEQGYFGVKVINIFPENTRQSLPGLHATYNLYSARTGVPLAQVDGDQVTVFRTAGAAALGASYLAREDARVLVIVGSGRIAGLVAQAMRTVRPIDKVWVWNVRPAGAEALAAALREQGFDARSTLDLEKAVREADIVSCATLSTVPLVRGDWLRPGTHLDLIGSFKPDMIETDTACFDGTTVYVDTDEAPTKAGDLLAAFEAGVLARDEIRGNLTDLVRGQAPGRTRADEVTVFKAVGSALEDLTLAALVYEACSGQAK</sequence>
<evidence type="ECO:0000313" key="2">
    <source>
        <dbReference type="EMBL" id="AMG39917.1"/>
    </source>
</evidence>
<name>A0A0X8P4W6_ALCXX</name>
<dbReference type="Proteomes" id="UP000060602">
    <property type="component" value="Chromosome"/>
</dbReference>
<dbReference type="NCBIfam" id="NF004793">
    <property type="entry name" value="PRK06141.1"/>
    <property type="match status" value="1"/>
</dbReference>
<protein>
    <submittedName>
        <fullName evidence="2">Ornithine cyclodeaminase family protein</fullName>
    </submittedName>
</protein>
<gene>
    <name evidence="2" type="ORF">AL504_30370</name>
</gene>
<dbReference type="PANTHER" id="PTHR13812:SF19">
    <property type="entry name" value="KETIMINE REDUCTASE MU-CRYSTALLIN"/>
    <property type="match status" value="1"/>
</dbReference>
<dbReference type="FunFam" id="3.40.50.720:FF:000311">
    <property type="entry name" value="Ornithine cyclodeaminase"/>
    <property type="match status" value="1"/>
</dbReference>
<evidence type="ECO:0000256" key="1">
    <source>
        <dbReference type="ARBA" id="ARBA00008903"/>
    </source>
</evidence>
<dbReference type="EMBL" id="CP014060">
    <property type="protein sequence ID" value="AMG39917.1"/>
    <property type="molecule type" value="Genomic_DNA"/>
</dbReference>
<organism evidence="2 3">
    <name type="scientific">Alcaligenes xylosoxydans xylosoxydans</name>
    <name type="common">Achromobacter xylosoxidans</name>
    <dbReference type="NCBI Taxonomy" id="85698"/>
    <lineage>
        <taxon>Bacteria</taxon>
        <taxon>Pseudomonadati</taxon>
        <taxon>Pseudomonadota</taxon>
        <taxon>Betaproteobacteria</taxon>
        <taxon>Burkholderiales</taxon>
        <taxon>Alcaligenaceae</taxon>
        <taxon>Achromobacter</taxon>
    </lineage>
</organism>
<dbReference type="InterPro" id="IPR003462">
    <property type="entry name" value="ODC_Mu_crystall"/>
</dbReference>
<dbReference type="Pfam" id="PF02423">
    <property type="entry name" value="OCD_Mu_crystall"/>
    <property type="match status" value="1"/>
</dbReference>
<dbReference type="PANTHER" id="PTHR13812">
    <property type="entry name" value="KETIMINE REDUCTASE MU-CRYSTALLIN"/>
    <property type="match status" value="1"/>
</dbReference>
<dbReference type="Gene3D" id="3.30.1780.10">
    <property type="entry name" value="ornithine cyclodeaminase, domain 1"/>
    <property type="match status" value="1"/>
</dbReference>
<proteinExistence type="inferred from homology"/>
<reference evidence="3" key="1">
    <citation type="submission" date="2015-12" db="EMBL/GenBank/DDBJ databases">
        <title>FDA dAtabase for Regulatory Grade micrObial Sequences (FDA-ARGOS): Supporting development and validation of Infectious Disease Dx tests.</title>
        <authorList>
            <person name="Case J."/>
            <person name="Tallon L."/>
            <person name="Sadzewicz L."/>
            <person name="Sengamalay N."/>
            <person name="Ott S."/>
            <person name="Godinez A."/>
            <person name="Nagaraj S."/>
            <person name="Nadendla S."/>
            <person name="Sichtig H."/>
        </authorList>
    </citation>
    <scope>NUCLEOTIDE SEQUENCE [LARGE SCALE GENOMIC DNA]</scope>
    <source>
        <strain evidence="3">FDAARGOS_147</strain>
    </source>
</reference>
<dbReference type="GO" id="GO:0016491">
    <property type="term" value="F:oxidoreductase activity"/>
    <property type="evidence" value="ECO:0007669"/>
    <property type="project" value="UniProtKB-ARBA"/>
</dbReference>
<dbReference type="AlphaFoldDB" id="A0A0X8P4W6"/>
<dbReference type="GO" id="GO:0019752">
    <property type="term" value="P:carboxylic acid metabolic process"/>
    <property type="evidence" value="ECO:0007669"/>
    <property type="project" value="UniProtKB-ARBA"/>
</dbReference>
<dbReference type="InterPro" id="IPR036291">
    <property type="entry name" value="NAD(P)-bd_dom_sf"/>
</dbReference>
<dbReference type="RefSeq" id="WP_061074164.1">
    <property type="nucleotide sequence ID" value="NZ_CP014060.2"/>
</dbReference>
<comment type="similarity">
    <text evidence="1">Belongs to the ornithine cyclodeaminase/mu-crystallin family.</text>
</comment>